<evidence type="ECO:0000313" key="3">
    <source>
        <dbReference type="Proteomes" id="UP000271889"/>
    </source>
</evidence>
<name>A0A3P6UY44_CYLGO</name>
<protein>
    <submittedName>
        <fullName evidence="2">Uncharacterized protein</fullName>
    </submittedName>
</protein>
<organism evidence="2 3">
    <name type="scientific">Cylicostephanus goldi</name>
    <name type="common">Nematode worm</name>
    <dbReference type="NCBI Taxonomy" id="71465"/>
    <lineage>
        <taxon>Eukaryota</taxon>
        <taxon>Metazoa</taxon>
        <taxon>Ecdysozoa</taxon>
        <taxon>Nematoda</taxon>
        <taxon>Chromadorea</taxon>
        <taxon>Rhabditida</taxon>
        <taxon>Rhabditina</taxon>
        <taxon>Rhabditomorpha</taxon>
        <taxon>Strongyloidea</taxon>
        <taxon>Strongylidae</taxon>
        <taxon>Cylicostephanus</taxon>
    </lineage>
</organism>
<dbReference type="OrthoDB" id="5872625at2759"/>
<evidence type="ECO:0000256" key="1">
    <source>
        <dbReference type="SAM" id="Coils"/>
    </source>
</evidence>
<feature type="coiled-coil region" evidence="1">
    <location>
        <begin position="53"/>
        <end position="87"/>
    </location>
</feature>
<dbReference type="EMBL" id="UYRV01028502">
    <property type="protein sequence ID" value="VDK82471.1"/>
    <property type="molecule type" value="Genomic_DNA"/>
</dbReference>
<keyword evidence="3" id="KW-1185">Reference proteome</keyword>
<sequence>MISMTSPFRSSSAPAKRGCFGASFPVPDPTERLRAITADEAIPSYLKLMVDILLETKREIADFNQKMSAIIKENVELKEENRKMKMESSSS</sequence>
<evidence type="ECO:0000313" key="2">
    <source>
        <dbReference type="EMBL" id="VDK82471.1"/>
    </source>
</evidence>
<dbReference type="AlphaFoldDB" id="A0A3P6UY44"/>
<reference evidence="2 3" key="1">
    <citation type="submission" date="2018-11" db="EMBL/GenBank/DDBJ databases">
        <authorList>
            <consortium name="Pathogen Informatics"/>
        </authorList>
    </citation>
    <scope>NUCLEOTIDE SEQUENCE [LARGE SCALE GENOMIC DNA]</scope>
</reference>
<keyword evidence="1" id="KW-0175">Coiled coil</keyword>
<dbReference type="Proteomes" id="UP000271889">
    <property type="component" value="Unassembled WGS sequence"/>
</dbReference>
<gene>
    <name evidence="2" type="ORF">CGOC_LOCUS7975</name>
</gene>
<proteinExistence type="predicted"/>
<accession>A0A3P6UY44</accession>